<comment type="caution">
    <text evidence="7">The sequence shown here is derived from an EMBL/GenBank/DDBJ whole genome shotgun (WGS) entry which is preliminary data.</text>
</comment>
<evidence type="ECO:0000256" key="5">
    <source>
        <dbReference type="ARBA" id="ARBA00023002"/>
    </source>
</evidence>
<dbReference type="Proteomes" id="UP000467132">
    <property type="component" value="Unassembled WGS sequence"/>
</dbReference>
<dbReference type="OrthoDB" id="9814075at2"/>
<dbReference type="Gene3D" id="3.40.109.10">
    <property type="entry name" value="NADH Oxidase"/>
    <property type="match status" value="1"/>
</dbReference>
<evidence type="ECO:0000256" key="2">
    <source>
        <dbReference type="ARBA" id="ARBA00007118"/>
    </source>
</evidence>
<dbReference type="InterPro" id="IPR029478">
    <property type="entry name" value="TM1586_NiRdase"/>
</dbReference>
<comment type="cofactor">
    <cofactor evidence="1">
        <name>FMN</name>
        <dbReference type="ChEBI" id="CHEBI:58210"/>
    </cofactor>
</comment>
<dbReference type="EMBL" id="QXXA01000007">
    <property type="protein sequence ID" value="NBI06794.1"/>
    <property type="molecule type" value="Genomic_DNA"/>
</dbReference>
<accession>A0A845QXS3</accession>
<organism evidence="7 8">
    <name type="scientific">Senegalia massiliensis</name>
    <dbReference type="NCBI Taxonomy" id="1720316"/>
    <lineage>
        <taxon>Bacteria</taxon>
        <taxon>Bacillati</taxon>
        <taxon>Bacillota</taxon>
        <taxon>Clostridia</taxon>
        <taxon>Eubacteriales</taxon>
        <taxon>Clostridiaceae</taxon>
        <taxon>Senegalia</taxon>
    </lineage>
</organism>
<evidence type="ECO:0000313" key="7">
    <source>
        <dbReference type="EMBL" id="NBI06794.1"/>
    </source>
</evidence>
<evidence type="ECO:0000256" key="4">
    <source>
        <dbReference type="ARBA" id="ARBA00022643"/>
    </source>
</evidence>
<dbReference type="GO" id="GO:0016491">
    <property type="term" value="F:oxidoreductase activity"/>
    <property type="evidence" value="ECO:0007669"/>
    <property type="project" value="UniProtKB-KW"/>
</dbReference>
<dbReference type="CDD" id="cd02062">
    <property type="entry name" value="Nitro_FMN_reductase"/>
    <property type="match status" value="1"/>
</dbReference>
<gene>
    <name evidence="7" type="ORF">D3Z33_07955</name>
</gene>
<name>A0A845QXS3_9CLOT</name>
<evidence type="ECO:0000259" key="6">
    <source>
        <dbReference type="Pfam" id="PF14512"/>
    </source>
</evidence>
<feature type="domain" description="Putative nitroreductase TM1586" evidence="6">
    <location>
        <begin position="7"/>
        <end position="267"/>
    </location>
</feature>
<dbReference type="AlphaFoldDB" id="A0A845QXS3"/>
<reference evidence="7 8" key="1">
    <citation type="submission" date="2018-08" db="EMBL/GenBank/DDBJ databases">
        <title>Murine metabolic-syndrome-specific gut microbial biobank.</title>
        <authorList>
            <person name="Liu C."/>
        </authorList>
    </citation>
    <scope>NUCLEOTIDE SEQUENCE [LARGE SCALE GENOMIC DNA]</scope>
    <source>
        <strain evidence="7 8">583</strain>
    </source>
</reference>
<evidence type="ECO:0000313" key="8">
    <source>
        <dbReference type="Proteomes" id="UP000467132"/>
    </source>
</evidence>
<dbReference type="PANTHER" id="PTHR43673">
    <property type="entry name" value="NAD(P)H NITROREDUCTASE YDGI-RELATED"/>
    <property type="match status" value="1"/>
</dbReference>
<dbReference type="RefSeq" id="WP_160197263.1">
    <property type="nucleotide sequence ID" value="NZ_QXXA01000007.1"/>
</dbReference>
<sequence>MLFRNFLENRTSTREYKETVIERDKLDMLMDFAFKIEKSYGNEGIRFKLYQNGDEIYNELKGKAGYSGVMIKSPHYIGLQTNDENDLTFLKASYAMETLLTKVYQMDLGSCWINVMDTPYDSKKILFDENNKHVNYIVAIGYPKNSQKITDFTNSDGLQNEDIEYLNTIRPFKEKKYFVDKSTSSRLSVSDIVFYNEFGNEISQEELDNRGLNELFYYIRYAPSDKNEQPWRFILKNNSVELGVIDPQDKNNLTDAGIMMYYFEEMAKSIGYKGNWNFKQDNIQDYKGINYTILGEYNL</sequence>
<dbReference type="SUPFAM" id="SSF55469">
    <property type="entry name" value="FMN-dependent nitroreductase-like"/>
    <property type="match status" value="2"/>
</dbReference>
<keyword evidence="8" id="KW-1185">Reference proteome</keyword>
<evidence type="ECO:0000256" key="1">
    <source>
        <dbReference type="ARBA" id="ARBA00001917"/>
    </source>
</evidence>
<dbReference type="InterPro" id="IPR000415">
    <property type="entry name" value="Nitroreductase-like"/>
</dbReference>
<proteinExistence type="inferred from homology"/>
<dbReference type="Pfam" id="PF14512">
    <property type="entry name" value="TM1586_NiRdase"/>
    <property type="match status" value="1"/>
</dbReference>
<keyword evidence="5" id="KW-0560">Oxidoreductase</keyword>
<keyword evidence="3" id="KW-0285">Flavoprotein</keyword>
<dbReference type="PANTHER" id="PTHR43673:SF2">
    <property type="entry name" value="NITROREDUCTASE"/>
    <property type="match status" value="1"/>
</dbReference>
<evidence type="ECO:0000256" key="3">
    <source>
        <dbReference type="ARBA" id="ARBA00022630"/>
    </source>
</evidence>
<protein>
    <recommendedName>
        <fullName evidence="6">Putative nitroreductase TM1586 domain-containing protein</fullName>
    </recommendedName>
</protein>
<keyword evidence="4" id="KW-0288">FMN</keyword>
<comment type="similarity">
    <text evidence="2">Belongs to the nitroreductase family.</text>
</comment>